<feature type="domain" description="Xylanolytic transcriptional activator regulatory" evidence="8">
    <location>
        <begin position="219"/>
        <end position="287"/>
    </location>
</feature>
<feature type="region of interest" description="Disordered" evidence="7">
    <location>
        <begin position="1"/>
        <end position="34"/>
    </location>
</feature>
<comment type="caution">
    <text evidence="9">The sequence shown here is derived from an EMBL/GenBank/DDBJ whole genome shotgun (WGS) entry which is preliminary data.</text>
</comment>
<sequence>MGIDSVDSVATQQYGVPGDVQHNSPWSVGQTESAQGSSSYADVINWTADMSVPHRSRVASWAESMPLDQTSEHGDRKYRGLEQVLTYMDEPEMKTPPQTWTCITGDINLVQHLLALYFCWEYPTFASLSKEHFLQDFRDGRPRYCSSILVNALLALGCRFSTQPMTRANPDDPYTSGDHFFKESQRLFHQETDHHNMTTIQALGIMSIREASCGRDSESWYYAGQSIRLAVEMGLHRLHDGMDEDDLAVQSATFWGAFALDHAWSLATGSLPQCSLFPQLPPKPGIIGNVEASLWVPYTDDGAPLQRSCEQPSNVRSVYKCFCELSELVHQSLYMLHSPGKPLTARELLKIYTQYLNWYDRIPEVLRLGHNFTPAVLFAHMYYHFAILLLFRPLIKLRINGSKILPKDVCTQAADAIQGLLTSYSQLYTLRRTPSFVPYFVLTSSIMHLAIGASAAESSSHGQVTPSAAIKKAIKIDPSVKEALQRGIADLTEMAPCHHFAEQALNIMHYLAKKWNIDVEFTEEKLLVEDYDRIVRPFTNSLNFFAPNVNLEDFVCDWGMGKCAVGDDEEGDVLGKAAESMENPLFWPFPMQGRPILPTGRDLERAGFAWLYQDDGGDD</sequence>
<dbReference type="AlphaFoldDB" id="A0A8K0NHC4"/>
<evidence type="ECO:0000313" key="10">
    <source>
        <dbReference type="Proteomes" id="UP000811619"/>
    </source>
</evidence>
<proteinExistence type="predicted"/>
<evidence type="ECO:0000256" key="7">
    <source>
        <dbReference type="SAM" id="MobiDB-lite"/>
    </source>
</evidence>
<dbReference type="Pfam" id="PF04082">
    <property type="entry name" value="Fungal_trans"/>
    <property type="match status" value="1"/>
</dbReference>
<dbReference type="PANTHER" id="PTHR31313">
    <property type="entry name" value="TY1 ENHANCER ACTIVATOR"/>
    <property type="match status" value="1"/>
</dbReference>
<evidence type="ECO:0000256" key="1">
    <source>
        <dbReference type="ARBA" id="ARBA00022723"/>
    </source>
</evidence>
<feature type="compositionally biased region" description="Polar residues" evidence="7">
    <location>
        <begin position="21"/>
        <end position="34"/>
    </location>
</feature>
<accession>A0A8K0NHC4</accession>
<dbReference type="EMBL" id="SRPY01000531">
    <property type="protein sequence ID" value="KAG5922152.1"/>
    <property type="molecule type" value="Genomic_DNA"/>
</dbReference>
<dbReference type="CDD" id="cd12148">
    <property type="entry name" value="fungal_TF_MHR"/>
    <property type="match status" value="1"/>
</dbReference>
<organism evidence="9 10">
    <name type="scientific">Claviceps africana</name>
    <dbReference type="NCBI Taxonomy" id="83212"/>
    <lineage>
        <taxon>Eukaryota</taxon>
        <taxon>Fungi</taxon>
        <taxon>Dikarya</taxon>
        <taxon>Ascomycota</taxon>
        <taxon>Pezizomycotina</taxon>
        <taxon>Sordariomycetes</taxon>
        <taxon>Hypocreomycetidae</taxon>
        <taxon>Hypocreales</taxon>
        <taxon>Clavicipitaceae</taxon>
        <taxon>Claviceps</taxon>
    </lineage>
</organism>
<keyword evidence="4" id="KW-0238">DNA-binding</keyword>
<keyword evidence="1" id="KW-0479">Metal-binding</keyword>
<keyword evidence="5" id="KW-0804">Transcription</keyword>
<keyword evidence="3" id="KW-0805">Transcription regulation</keyword>
<keyword evidence="6" id="KW-0539">Nucleus</keyword>
<keyword evidence="2" id="KW-0862">Zinc</keyword>
<keyword evidence="10" id="KW-1185">Reference proteome</keyword>
<dbReference type="InterPro" id="IPR007219">
    <property type="entry name" value="XnlR_reg_dom"/>
</dbReference>
<evidence type="ECO:0000313" key="9">
    <source>
        <dbReference type="EMBL" id="KAG5922152.1"/>
    </source>
</evidence>
<dbReference type="GO" id="GO:0006351">
    <property type="term" value="P:DNA-templated transcription"/>
    <property type="evidence" value="ECO:0007669"/>
    <property type="project" value="InterPro"/>
</dbReference>
<dbReference type="SMART" id="SM00906">
    <property type="entry name" value="Fungal_trans"/>
    <property type="match status" value="1"/>
</dbReference>
<evidence type="ECO:0000259" key="8">
    <source>
        <dbReference type="SMART" id="SM00906"/>
    </source>
</evidence>
<protein>
    <recommendedName>
        <fullName evidence="8">Xylanolytic transcriptional activator regulatory domain-containing protein</fullName>
    </recommendedName>
</protein>
<evidence type="ECO:0000256" key="5">
    <source>
        <dbReference type="ARBA" id="ARBA00023163"/>
    </source>
</evidence>
<evidence type="ECO:0000256" key="3">
    <source>
        <dbReference type="ARBA" id="ARBA00023015"/>
    </source>
</evidence>
<evidence type="ECO:0000256" key="2">
    <source>
        <dbReference type="ARBA" id="ARBA00022833"/>
    </source>
</evidence>
<dbReference type="GO" id="GO:0008270">
    <property type="term" value="F:zinc ion binding"/>
    <property type="evidence" value="ECO:0007669"/>
    <property type="project" value="InterPro"/>
</dbReference>
<evidence type="ECO:0000256" key="6">
    <source>
        <dbReference type="ARBA" id="ARBA00023242"/>
    </source>
</evidence>
<name>A0A8K0NHC4_9HYPO</name>
<dbReference type="InterPro" id="IPR051615">
    <property type="entry name" value="Transcr_Regulatory_Elem"/>
</dbReference>
<dbReference type="GO" id="GO:0003677">
    <property type="term" value="F:DNA binding"/>
    <property type="evidence" value="ECO:0007669"/>
    <property type="project" value="UniProtKB-KW"/>
</dbReference>
<evidence type="ECO:0000256" key="4">
    <source>
        <dbReference type="ARBA" id="ARBA00023125"/>
    </source>
</evidence>
<dbReference type="PANTHER" id="PTHR31313:SF4">
    <property type="entry name" value="CONIDIAL DEVELOPMENT PROTEIN FLUFFY"/>
    <property type="match status" value="1"/>
</dbReference>
<dbReference type="OrthoDB" id="2123952at2759"/>
<gene>
    <name evidence="9" type="ORF">E4U42_005582</name>
</gene>
<dbReference type="Proteomes" id="UP000811619">
    <property type="component" value="Unassembled WGS sequence"/>
</dbReference>
<reference evidence="9" key="1">
    <citation type="journal article" date="2020" name="bioRxiv">
        <title>Whole genome comparisons of ergot fungi reveals the divergence and evolution of species within the genus Claviceps are the result of varying mechanisms driving genome evolution and host range expansion.</title>
        <authorList>
            <person name="Wyka S.A."/>
            <person name="Mondo S.J."/>
            <person name="Liu M."/>
            <person name="Dettman J."/>
            <person name="Nalam V."/>
            <person name="Broders K.D."/>
        </authorList>
    </citation>
    <scope>NUCLEOTIDE SEQUENCE</scope>
    <source>
        <strain evidence="9">CCC 489</strain>
    </source>
</reference>